<sequence length="369" mass="38812">MDASRLLDVADDIDLIEYCYAQGWTDGLPVVPPTPEKVAAAVAASGRAADDLVCTYAERQRDVTVEHVAINAVMAGCRPEYLPVVLAIVEAMATDAFGLHAANATTGGSAVGFVVNGPIRRSLGMNYRGNVLGPGNRANSTIGRAVRLTQINAFGSVPGAGNESIDPGGRPILDRAAVGQPAKYAGYHIVENEEDYPTLRPLHVERGHAPEQSVVTVFATVGHLQLSIHHESTAAEIVETICHHLVGTGRFGRTGFCVLVIPPENADIFVRDGWTKADIRAAIYAGTSRSVAWVKSHGHSLTGGLMDRRGAPVQPGDDDQIVAIAATPEDILVTVAGGPAGAFVQVLLPYGGMAERVVRVPSPSPEEVV</sequence>
<protein>
    <submittedName>
        <fullName evidence="3">Unannotated protein</fullName>
    </submittedName>
</protein>
<evidence type="ECO:0000313" key="1">
    <source>
        <dbReference type="EMBL" id="CAB4754006.1"/>
    </source>
</evidence>
<evidence type="ECO:0000313" key="2">
    <source>
        <dbReference type="EMBL" id="CAB4829070.1"/>
    </source>
</evidence>
<evidence type="ECO:0000313" key="4">
    <source>
        <dbReference type="EMBL" id="CAB5005566.1"/>
    </source>
</evidence>
<name>A0A6J7IB35_9ZZZZ</name>
<reference evidence="3" key="1">
    <citation type="submission" date="2020-05" db="EMBL/GenBank/DDBJ databases">
        <authorList>
            <person name="Chiriac C."/>
            <person name="Salcher M."/>
            <person name="Ghai R."/>
            <person name="Kavagutti S V."/>
        </authorList>
    </citation>
    <scope>NUCLEOTIDE SEQUENCE</scope>
</reference>
<evidence type="ECO:0000313" key="3">
    <source>
        <dbReference type="EMBL" id="CAB4927950.1"/>
    </source>
</evidence>
<dbReference type="EMBL" id="CAFBMH010000124">
    <property type="protein sequence ID" value="CAB4927950.1"/>
    <property type="molecule type" value="Genomic_DNA"/>
</dbReference>
<proteinExistence type="predicted"/>
<dbReference type="EMBL" id="CAFBOS010000129">
    <property type="protein sequence ID" value="CAB5005566.1"/>
    <property type="molecule type" value="Genomic_DNA"/>
</dbReference>
<dbReference type="EMBL" id="CAFABA010000044">
    <property type="protein sequence ID" value="CAB4829070.1"/>
    <property type="molecule type" value="Genomic_DNA"/>
</dbReference>
<gene>
    <name evidence="1" type="ORF">UFOPK2754_01968</name>
    <name evidence="2" type="ORF">UFOPK3139_01271</name>
    <name evidence="3" type="ORF">UFOPK3543_02482</name>
    <name evidence="4" type="ORF">UFOPK3967_01946</name>
</gene>
<accession>A0A6J7IB35</accession>
<organism evidence="3">
    <name type="scientific">freshwater metagenome</name>
    <dbReference type="NCBI Taxonomy" id="449393"/>
    <lineage>
        <taxon>unclassified sequences</taxon>
        <taxon>metagenomes</taxon>
        <taxon>ecological metagenomes</taxon>
    </lineage>
</organism>
<dbReference type="AlphaFoldDB" id="A0A6J7IB35"/>
<dbReference type="EMBL" id="CAEZYR010000075">
    <property type="protein sequence ID" value="CAB4754006.1"/>
    <property type="molecule type" value="Genomic_DNA"/>
</dbReference>